<dbReference type="GO" id="GO:1990281">
    <property type="term" value="C:efflux pump complex"/>
    <property type="evidence" value="ECO:0007669"/>
    <property type="project" value="TreeGrafter"/>
</dbReference>
<evidence type="ECO:0000256" key="5">
    <source>
        <dbReference type="SAM" id="Phobius"/>
    </source>
</evidence>
<dbReference type="InterPro" id="IPR058627">
    <property type="entry name" value="MdtA-like_C"/>
</dbReference>
<dbReference type="InterPro" id="IPR058625">
    <property type="entry name" value="MdtA-like_BSH"/>
</dbReference>
<evidence type="ECO:0000259" key="6">
    <source>
        <dbReference type="Pfam" id="PF25876"/>
    </source>
</evidence>
<keyword evidence="3" id="KW-0813">Transport</keyword>
<sequence>MRRYLIPIIIAIPIIGVILANLSRRPGKRVRVEKVTYRAIIQKVTGSGSLRAKRQVEISSQIIGQVKRIYVREGQLVHKGDLLLKLDDISYRAEFKEAQAQLEDARRNFNRKKQLHERRLIPDEELEKAKLALRVAESRFELARDRLARTEIRSPITGRVLSVDVETGETVLVGTMNNPGTVLFTIADLSQMIAEIEVGETEIPKVKVGQRAIVRVDALPDTSFPGRVVKVGYMPIKTMTTLERTTDFEVEIEIENPGLLRPGMSAEAEIMTRTRDHVLTIPIQAIAKRRKGMETITTVFLYQDGRAIKRRIKTGLGGDQEVEVIEGLKDGDEIITGPYRILAKLKDGDRVVKER</sequence>
<dbReference type="FunFam" id="2.40.30.170:FF:000010">
    <property type="entry name" value="Efflux RND transporter periplasmic adaptor subunit"/>
    <property type="match status" value="1"/>
</dbReference>
<evidence type="ECO:0000256" key="2">
    <source>
        <dbReference type="ARBA" id="ARBA00009477"/>
    </source>
</evidence>
<dbReference type="AlphaFoldDB" id="A0A660SKK1"/>
<evidence type="ECO:0000259" key="7">
    <source>
        <dbReference type="Pfam" id="PF25917"/>
    </source>
</evidence>
<evidence type="ECO:0000256" key="3">
    <source>
        <dbReference type="ARBA" id="ARBA00022448"/>
    </source>
</evidence>
<evidence type="ECO:0008006" key="12">
    <source>
        <dbReference type="Google" id="ProtNLM"/>
    </source>
</evidence>
<evidence type="ECO:0000256" key="1">
    <source>
        <dbReference type="ARBA" id="ARBA00004196"/>
    </source>
</evidence>
<keyword evidence="5" id="KW-1133">Transmembrane helix</keyword>
<comment type="subcellular location">
    <subcellularLocation>
        <location evidence="1">Cell envelope</location>
    </subcellularLocation>
</comment>
<feature type="coiled-coil region" evidence="4">
    <location>
        <begin position="88"/>
        <end position="153"/>
    </location>
</feature>
<gene>
    <name evidence="10" type="ORF">DRP53_02040</name>
</gene>
<dbReference type="NCBIfam" id="TIGR01730">
    <property type="entry name" value="RND_mfp"/>
    <property type="match status" value="1"/>
</dbReference>
<comment type="caution">
    <text evidence="10">The sequence shown here is derived from an EMBL/GenBank/DDBJ whole genome shotgun (WGS) entry which is preliminary data.</text>
</comment>
<dbReference type="SUPFAM" id="SSF111369">
    <property type="entry name" value="HlyD-like secretion proteins"/>
    <property type="match status" value="1"/>
</dbReference>
<dbReference type="Pfam" id="PF25967">
    <property type="entry name" value="RND-MFP_C"/>
    <property type="match status" value="1"/>
</dbReference>
<feature type="transmembrane region" description="Helical" evidence="5">
    <location>
        <begin position="6"/>
        <end position="22"/>
    </location>
</feature>
<evidence type="ECO:0000259" key="8">
    <source>
        <dbReference type="Pfam" id="PF25967"/>
    </source>
</evidence>
<name>A0A660SKK1_UNCW3</name>
<keyword evidence="5" id="KW-0812">Transmembrane</keyword>
<feature type="domain" description="Multidrug resistance protein MdtA-like alpha-helical hairpin" evidence="6">
    <location>
        <begin position="90"/>
        <end position="141"/>
    </location>
</feature>
<dbReference type="PRINTS" id="PR01490">
    <property type="entry name" value="RTXTOXIND"/>
</dbReference>
<dbReference type="InterPro" id="IPR058624">
    <property type="entry name" value="MdtA-like_HH"/>
</dbReference>
<evidence type="ECO:0000256" key="4">
    <source>
        <dbReference type="SAM" id="Coils"/>
    </source>
</evidence>
<evidence type="ECO:0000259" key="9">
    <source>
        <dbReference type="Pfam" id="PF25990"/>
    </source>
</evidence>
<feature type="domain" description="Multidrug resistance protein MdtA-like C-terminal permuted SH3" evidence="8">
    <location>
        <begin position="278"/>
        <end position="337"/>
    </location>
</feature>
<dbReference type="Pfam" id="PF25990">
    <property type="entry name" value="Beta-barrel_YknX"/>
    <property type="match status" value="1"/>
</dbReference>
<accession>A0A660SKK1</accession>
<keyword evidence="5" id="KW-0472">Membrane</keyword>
<evidence type="ECO:0000313" key="11">
    <source>
        <dbReference type="Proteomes" id="UP000268469"/>
    </source>
</evidence>
<dbReference type="InterPro" id="IPR058636">
    <property type="entry name" value="Beta-barrel_YknX"/>
</dbReference>
<dbReference type="GO" id="GO:0015562">
    <property type="term" value="F:efflux transmembrane transporter activity"/>
    <property type="evidence" value="ECO:0007669"/>
    <property type="project" value="TreeGrafter"/>
</dbReference>
<dbReference type="Gene3D" id="2.40.50.100">
    <property type="match status" value="1"/>
</dbReference>
<dbReference type="PANTHER" id="PTHR30469">
    <property type="entry name" value="MULTIDRUG RESISTANCE PROTEIN MDTA"/>
    <property type="match status" value="1"/>
</dbReference>
<evidence type="ECO:0000313" key="10">
    <source>
        <dbReference type="EMBL" id="RKX71294.1"/>
    </source>
</evidence>
<dbReference type="Gene3D" id="2.40.420.20">
    <property type="match status" value="1"/>
</dbReference>
<dbReference type="PANTHER" id="PTHR30469:SF33">
    <property type="entry name" value="SLR1207 PROTEIN"/>
    <property type="match status" value="1"/>
</dbReference>
<dbReference type="Proteomes" id="UP000268469">
    <property type="component" value="Unassembled WGS sequence"/>
</dbReference>
<feature type="domain" description="Multidrug resistance protein MdtA-like barrel-sandwich hybrid" evidence="7">
    <location>
        <begin position="54"/>
        <end position="176"/>
    </location>
</feature>
<keyword evidence="4" id="KW-0175">Coiled coil</keyword>
<dbReference type="Gene3D" id="1.10.287.470">
    <property type="entry name" value="Helix hairpin bin"/>
    <property type="match status" value="1"/>
</dbReference>
<protein>
    <recommendedName>
        <fullName evidence="12">Efflux RND transporter periplasmic adaptor subunit</fullName>
    </recommendedName>
</protein>
<dbReference type="EMBL" id="QNBE01000012">
    <property type="protein sequence ID" value="RKX71294.1"/>
    <property type="molecule type" value="Genomic_DNA"/>
</dbReference>
<dbReference type="Pfam" id="PF25917">
    <property type="entry name" value="BSH_RND"/>
    <property type="match status" value="1"/>
</dbReference>
<organism evidence="10 11">
    <name type="scientific">candidate division WOR-3 bacterium</name>
    <dbReference type="NCBI Taxonomy" id="2052148"/>
    <lineage>
        <taxon>Bacteria</taxon>
        <taxon>Bacteria division WOR-3</taxon>
    </lineage>
</organism>
<dbReference type="Gene3D" id="2.40.30.170">
    <property type="match status" value="1"/>
</dbReference>
<proteinExistence type="inferred from homology"/>
<dbReference type="InterPro" id="IPR006143">
    <property type="entry name" value="RND_pump_MFP"/>
</dbReference>
<dbReference type="Pfam" id="PF25876">
    <property type="entry name" value="HH_MFP_RND"/>
    <property type="match status" value="1"/>
</dbReference>
<feature type="domain" description="YknX-like beta-barrel" evidence="9">
    <location>
        <begin position="193"/>
        <end position="270"/>
    </location>
</feature>
<comment type="similarity">
    <text evidence="2">Belongs to the membrane fusion protein (MFP) (TC 8.A.1) family.</text>
</comment>
<reference evidence="10 11" key="1">
    <citation type="submission" date="2018-06" db="EMBL/GenBank/DDBJ databases">
        <title>Extensive metabolic versatility and redundancy in microbially diverse, dynamic hydrothermal sediments.</title>
        <authorList>
            <person name="Dombrowski N."/>
            <person name="Teske A."/>
            <person name="Baker B.J."/>
        </authorList>
    </citation>
    <scope>NUCLEOTIDE SEQUENCE [LARGE SCALE GENOMIC DNA]</scope>
    <source>
        <strain evidence="10">B36_G15</strain>
    </source>
</reference>